<comment type="cofactor">
    <cofactor evidence="1">
        <name>FAD</name>
        <dbReference type="ChEBI" id="CHEBI:57692"/>
    </cofactor>
</comment>
<dbReference type="PANTHER" id="PTHR42934:SF3">
    <property type="entry name" value="D-LACTATE DEHYDROGENASE"/>
    <property type="match status" value="1"/>
</dbReference>
<dbReference type="EMBL" id="OJIN01000227">
    <property type="protein sequence ID" value="SPD76076.1"/>
    <property type="molecule type" value="Genomic_DNA"/>
</dbReference>
<dbReference type="InterPro" id="IPR006094">
    <property type="entry name" value="Oxid_FAD_bind_N"/>
</dbReference>
<evidence type="ECO:0000256" key="4">
    <source>
        <dbReference type="ARBA" id="ARBA00022827"/>
    </source>
</evidence>
<dbReference type="InterPro" id="IPR004113">
    <property type="entry name" value="FAD-bd_oxidored_4_C"/>
</dbReference>
<dbReference type="InterPro" id="IPR016169">
    <property type="entry name" value="FAD-bd_PCMH_sub2"/>
</dbReference>
<sequence>MISKSTLRKIGHIVGADYLVHSGDMMADYATDGTRLEYMPDAVVFPADSDQVSQILFLATKKGFPVIPRGGGSGMSGGALAVRGGLVMAMNRFNRILFIDQENLISKVEPGVITSDLQDAVEELGLFYPPDPASIKLCTLGGNIAECAGGLRAVKYGVTRDYVLGLTIVLPTGEIIRTGVETMKGVAGYDLTRLIVGSEGTLAVVTDITLRLVPRPQSKKTMIAFFPDVESAIRTVTNIIRTKIIPTILEFIDRLCLDCVMDKISIPVPERAKGMLLIETDGDETLVEKGAGLIREVCNKSGCLYFEEAANEEQAERLWEARRNVSPSLLTLRPHKISEDIVVPRSRMPELFAYLEELSHQFGLPVPAFGHAGDGNIHVNVMLDKDNQKEEQNAHALVIALFKRVIIMGGTITGEHGIGITKSPYLEMEISRPGLELMKRIKKAFDPKGILNPGKIFRV</sequence>
<dbReference type="InterPro" id="IPR016167">
    <property type="entry name" value="FAD-bd_PCMH_sub1"/>
</dbReference>
<dbReference type="SUPFAM" id="SSF56176">
    <property type="entry name" value="FAD-binding/transporter-associated domain-like"/>
    <property type="match status" value="1"/>
</dbReference>
<comment type="similarity">
    <text evidence="2">Belongs to the FAD-binding oxidoreductase/transferase type 4 family.</text>
</comment>
<dbReference type="Gene3D" id="3.30.465.10">
    <property type="match status" value="1"/>
</dbReference>
<dbReference type="Gene3D" id="3.30.43.10">
    <property type="entry name" value="Uridine Diphospho-n-acetylenolpyruvylglucosamine Reductase, domain 2"/>
    <property type="match status" value="1"/>
</dbReference>
<proteinExistence type="inferred from homology"/>
<dbReference type="Gene3D" id="1.10.45.10">
    <property type="entry name" value="Vanillyl-alcohol Oxidase, Chain A, domain 4"/>
    <property type="match status" value="1"/>
</dbReference>
<dbReference type="Pfam" id="PF01565">
    <property type="entry name" value="FAD_binding_4"/>
    <property type="match status" value="1"/>
</dbReference>
<dbReference type="SUPFAM" id="SSF55103">
    <property type="entry name" value="FAD-linked oxidases, C-terminal domain"/>
    <property type="match status" value="1"/>
</dbReference>
<dbReference type="GO" id="GO:0071949">
    <property type="term" value="F:FAD binding"/>
    <property type="evidence" value="ECO:0007669"/>
    <property type="project" value="InterPro"/>
</dbReference>
<accession>A0A445N320</accession>
<dbReference type="Pfam" id="PF02913">
    <property type="entry name" value="FAD-oxidase_C"/>
    <property type="match status" value="1"/>
</dbReference>
<dbReference type="InterPro" id="IPR016164">
    <property type="entry name" value="FAD-linked_Oxase-like_C"/>
</dbReference>
<evidence type="ECO:0000256" key="3">
    <source>
        <dbReference type="ARBA" id="ARBA00022630"/>
    </source>
</evidence>
<dbReference type="PROSITE" id="PS51387">
    <property type="entry name" value="FAD_PCMH"/>
    <property type="match status" value="1"/>
</dbReference>
<evidence type="ECO:0000256" key="5">
    <source>
        <dbReference type="ARBA" id="ARBA00023002"/>
    </source>
</evidence>
<dbReference type="GO" id="GO:0016491">
    <property type="term" value="F:oxidoreductase activity"/>
    <property type="evidence" value="ECO:0007669"/>
    <property type="project" value="UniProtKB-KW"/>
</dbReference>
<feature type="domain" description="FAD-binding PCMH-type" evidence="6">
    <location>
        <begin position="36"/>
        <end position="215"/>
    </location>
</feature>
<evidence type="ECO:0000256" key="2">
    <source>
        <dbReference type="ARBA" id="ARBA00008000"/>
    </source>
</evidence>
<dbReference type="InterPro" id="IPR016166">
    <property type="entry name" value="FAD-bd_PCMH"/>
</dbReference>
<keyword evidence="4" id="KW-0274">FAD</keyword>
<name>A0A445N320_9BACT</name>
<dbReference type="FunFam" id="1.10.45.10:FF:000001">
    <property type="entry name" value="D-lactate dehydrogenase mitochondrial"/>
    <property type="match status" value="1"/>
</dbReference>
<gene>
    <name evidence="7" type="primary">glcD</name>
    <name evidence="7" type="ORF">PITCH_A810007</name>
</gene>
<dbReference type="FunFam" id="3.30.70.2740:FF:000001">
    <property type="entry name" value="D-lactate dehydrogenase mitochondrial"/>
    <property type="match status" value="1"/>
</dbReference>
<dbReference type="Gene3D" id="3.30.70.2190">
    <property type="match status" value="1"/>
</dbReference>
<keyword evidence="3" id="KW-0285">Flavoprotein</keyword>
<protein>
    <submittedName>
        <fullName evidence="7">Glycolate oxidase subunit GlcD</fullName>
    </submittedName>
</protein>
<evidence type="ECO:0000259" key="6">
    <source>
        <dbReference type="PROSITE" id="PS51387"/>
    </source>
</evidence>
<dbReference type="PANTHER" id="PTHR42934">
    <property type="entry name" value="GLYCOLATE OXIDASE SUBUNIT GLCD"/>
    <property type="match status" value="1"/>
</dbReference>
<dbReference type="Gene3D" id="3.30.70.2740">
    <property type="match status" value="1"/>
</dbReference>
<dbReference type="InterPro" id="IPR036318">
    <property type="entry name" value="FAD-bd_PCMH-like_sf"/>
</dbReference>
<keyword evidence="5" id="KW-0560">Oxidoreductase</keyword>
<dbReference type="InterPro" id="IPR016171">
    <property type="entry name" value="Vanillyl_alc_oxidase_C-sub2"/>
</dbReference>
<evidence type="ECO:0000256" key="1">
    <source>
        <dbReference type="ARBA" id="ARBA00001974"/>
    </source>
</evidence>
<organism evidence="7">
    <name type="scientific">uncultured Desulfobacterium sp</name>
    <dbReference type="NCBI Taxonomy" id="201089"/>
    <lineage>
        <taxon>Bacteria</taxon>
        <taxon>Pseudomonadati</taxon>
        <taxon>Thermodesulfobacteriota</taxon>
        <taxon>Desulfobacteria</taxon>
        <taxon>Desulfobacterales</taxon>
        <taxon>Desulfobacteriaceae</taxon>
        <taxon>Desulfobacterium</taxon>
        <taxon>environmental samples</taxon>
    </lineage>
</organism>
<reference evidence="7" key="1">
    <citation type="submission" date="2018-01" db="EMBL/GenBank/DDBJ databases">
        <authorList>
            <person name="Regsiter A."/>
            <person name="William W."/>
        </authorList>
    </citation>
    <scope>NUCLEOTIDE SEQUENCE</scope>
    <source>
        <strain evidence="7">TRIP AH-1</strain>
    </source>
</reference>
<dbReference type="AlphaFoldDB" id="A0A445N320"/>
<evidence type="ECO:0000313" key="7">
    <source>
        <dbReference type="EMBL" id="SPD76076.1"/>
    </source>
</evidence>
<dbReference type="InterPro" id="IPR051914">
    <property type="entry name" value="FAD-linked_OxidoTrans_Type4"/>
</dbReference>